<dbReference type="Gene3D" id="3.40.1350.10">
    <property type="match status" value="1"/>
</dbReference>
<dbReference type="AlphaFoldDB" id="A0A811TD01"/>
<reference evidence="2" key="1">
    <citation type="submission" date="2020-10" db="EMBL/GenBank/DDBJ databases">
        <authorList>
            <person name="Hahn C.J."/>
            <person name="Laso-Perez R."/>
            <person name="Vulcano F."/>
            <person name="Vaziourakis K.-M."/>
            <person name="Stokke R."/>
            <person name="Steen I.H."/>
            <person name="Teske A."/>
            <person name="Boetius A."/>
            <person name="Liebeke M."/>
            <person name="Amann R."/>
            <person name="Knittel K."/>
        </authorList>
    </citation>
    <scope>NUCLEOTIDE SEQUENCE</scope>
    <source>
        <strain evidence="2">Gfbio:e3339647-f889-4370-9287-4fb5cb688e4c:AG392J18_GoMArc1</strain>
    </source>
</reference>
<proteinExistence type="predicted"/>
<gene>
    <name evidence="2" type="ORF">LAKADJCE_00554</name>
</gene>
<evidence type="ECO:0000313" key="3">
    <source>
        <dbReference type="Proteomes" id="UP000612009"/>
    </source>
</evidence>
<evidence type="ECO:0008006" key="4">
    <source>
        <dbReference type="Google" id="ProtNLM"/>
    </source>
</evidence>
<accession>A0A811TD01</accession>
<comment type="caution">
    <text evidence="2">The sequence shown here is derived from an EMBL/GenBank/DDBJ whole genome shotgun (WGS) entry which is preliminary data.</text>
</comment>
<protein>
    <recommendedName>
        <fullName evidence="4">Restriction endonuclease type IV Mrr domain-containing protein</fullName>
    </recommendedName>
</protein>
<dbReference type="EMBL" id="CAJHIR010000029">
    <property type="protein sequence ID" value="CAD6493618.1"/>
    <property type="molecule type" value="Genomic_DNA"/>
</dbReference>
<evidence type="ECO:0000313" key="2">
    <source>
        <dbReference type="EMBL" id="CAD6493618.1"/>
    </source>
</evidence>
<sequence>MTNQYKYGREKKKLVARRLRGKGAKVKLSIGSRGAADLIAEFPSGKKWHVQVKATRKGKPASPSPKDAGRLKSSASKNKATAVIAKVSRNEVNYSSARIKRRLKP</sequence>
<dbReference type="Proteomes" id="UP000612009">
    <property type="component" value="Unassembled WGS sequence"/>
</dbReference>
<name>A0A811TD01_9EURY</name>
<dbReference type="InterPro" id="IPR011856">
    <property type="entry name" value="tRNA_endonuc-like_dom_sf"/>
</dbReference>
<organism evidence="2 3">
    <name type="scientific">Candidatus Argoarchaeum ethanivorans</name>
    <dbReference type="NCBI Taxonomy" id="2608793"/>
    <lineage>
        <taxon>Archaea</taxon>
        <taxon>Methanobacteriati</taxon>
        <taxon>Methanobacteriota</taxon>
        <taxon>Stenosarchaea group</taxon>
        <taxon>Methanomicrobia</taxon>
        <taxon>Methanosarcinales</taxon>
        <taxon>Methanosarcinales incertae sedis</taxon>
        <taxon>GOM Arc I cluster</taxon>
        <taxon>Candidatus Argoarchaeum</taxon>
    </lineage>
</organism>
<evidence type="ECO:0000256" key="1">
    <source>
        <dbReference type="SAM" id="MobiDB-lite"/>
    </source>
</evidence>
<feature type="region of interest" description="Disordered" evidence="1">
    <location>
        <begin position="51"/>
        <end position="80"/>
    </location>
</feature>
<dbReference type="GO" id="GO:0003676">
    <property type="term" value="F:nucleic acid binding"/>
    <property type="evidence" value="ECO:0007669"/>
    <property type="project" value="InterPro"/>
</dbReference>